<dbReference type="RefSeq" id="WP_244621628.1">
    <property type="nucleotide sequence ID" value="NZ_BSPE01000008.1"/>
</dbReference>
<dbReference type="InterPro" id="IPR014587">
    <property type="entry name" value="UCP034077"/>
</dbReference>
<evidence type="ECO:0000313" key="1">
    <source>
        <dbReference type="EMBL" id="SFK15698.1"/>
    </source>
</evidence>
<dbReference type="PIRSF" id="PIRSF034077">
    <property type="entry name" value="UCP034077"/>
    <property type="match status" value="1"/>
</dbReference>
<evidence type="ECO:0000313" key="2">
    <source>
        <dbReference type="Proteomes" id="UP000323300"/>
    </source>
</evidence>
<protein>
    <submittedName>
        <fullName evidence="1">Uncharacterized protein</fullName>
    </submittedName>
</protein>
<name>A0A1I3X7X8_9HYPH</name>
<keyword evidence="2" id="KW-1185">Reference proteome</keyword>
<gene>
    <name evidence="1" type="ORF">SAMN04488498_10341</name>
</gene>
<sequence length="80" mass="8687">MEITLVFSLRRDGTLIGKPKVTWTKLAGDTVLQRAFVQSVLAALDKALPLPFTDSMGNAIAGRPFALRFAARTPTRESAI</sequence>
<proteinExistence type="predicted"/>
<dbReference type="AlphaFoldDB" id="A0A1I3X7X8"/>
<dbReference type="Proteomes" id="UP000323300">
    <property type="component" value="Unassembled WGS sequence"/>
</dbReference>
<reference evidence="1 2" key="1">
    <citation type="submission" date="2016-10" db="EMBL/GenBank/DDBJ databases">
        <authorList>
            <person name="Varghese N."/>
            <person name="Submissions S."/>
        </authorList>
    </citation>
    <scope>NUCLEOTIDE SEQUENCE [LARGE SCALE GENOMIC DNA]</scope>
    <source>
        <strain evidence="1 2">DSM 21822</strain>
    </source>
</reference>
<dbReference type="EMBL" id="FOSL01000003">
    <property type="protein sequence ID" value="SFK15698.1"/>
    <property type="molecule type" value="Genomic_DNA"/>
</dbReference>
<organism evidence="1 2">
    <name type="scientific">Neomesorhizobium albiziae</name>
    <dbReference type="NCBI Taxonomy" id="335020"/>
    <lineage>
        <taxon>Bacteria</taxon>
        <taxon>Pseudomonadati</taxon>
        <taxon>Pseudomonadota</taxon>
        <taxon>Alphaproteobacteria</taxon>
        <taxon>Hyphomicrobiales</taxon>
        <taxon>Phyllobacteriaceae</taxon>
        <taxon>Neomesorhizobium</taxon>
    </lineage>
</organism>
<accession>A0A1I3X7X8</accession>